<protein>
    <submittedName>
        <fullName evidence="9">(S)-2-hydroxy-acid oxidase</fullName>
    </submittedName>
</protein>
<evidence type="ECO:0000256" key="2">
    <source>
        <dbReference type="ARBA" id="ARBA00022630"/>
    </source>
</evidence>
<dbReference type="GO" id="GO:0016614">
    <property type="term" value="F:oxidoreductase activity, acting on CH-OH group of donors"/>
    <property type="evidence" value="ECO:0007669"/>
    <property type="project" value="UniProtKB-ARBA"/>
</dbReference>
<evidence type="ECO:0000259" key="8">
    <source>
        <dbReference type="PROSITE" id="PS51349"/>
    </source>
</evidence>
<keyword evidence="10" id="KW-1185">Reference proteome</keyword>
<dbReference type="InterPro" id="IPR013785">
    <property type="entry name" value="Aldolase_TIM"/>
</dbReference>
<dbReference type="InterPro" id="IPR012133">
    <property type="entry name" value="Alpha-hydoxy_acid_DH_FMN"/>
</dbReference>
<reference evidence="10" key="1">
    <citation type="submission" date="2017-04" db="EMBL/GenBank/DDBJ databases">
        <authorList>
            <person name="Varghese N."/>
            <person name="Submissions S."/>
        </authorList>
    </citation>
    <scope>NUCLEOTIDE SEQUENCE [LARGE SCALE GENOMIC DNA]</scope>
    <source>
        <strain evidence="10">DSM 16537</strain>
    </source>
</reference>
<dbReference type="Proteomes" id="UP000192333">
    <property type="component" value="Chromosome I"/>
</dbReference>
<feature type="binding site" evidence="7">
    <location>
        <position position="218"/>
    </location>
    <ligand>
        <name>FMN</name>
        <dbReference type="ChEBI" id="CHEBI:58210"/>
    </ligand>
</feature>
<feature type="binding site" evidence="7">
    <location>
        <position position="306"/>
    </location>
    <ligand>
        <name>glyoxylate</name>
        <dbReference type="ChEBI" id="CHEBI:36655"/>
    </ligand>
</feature>
<evidence type="ECO:0000256" key="6">
    <source>
        <dbReference type="PIRSR" id="PIRSR000138-1"/>
    </source>
</evidence>
<dbReference type="PANTHER" id="PTHR10578">
    <property type="entry name" value="S -2-HYDROXY-ACID OXIDASE-RELATED"/>
    <property type="match status" value="1"/>
</dbReference>
<feature type="binding site" evidence="7">
    <location>
        <position position="282"/>
    </location>
    <ligand>
        <name>FMN</name>
        <dbReference type="ChEBI" id="CHEBI:58210"/>
    </ligand>
</feature>
<evidence type="ECO:0000256" key="4">
    <source>
        <dbReference type="ARBA" id="ARBA00023002"/>
    </source>
</evidence>
<feature type="domain" description="FMN hydroxy acid dehydrogenase" evidence="8">
    <location>
        <begin position="61"/>
        <end position="409"/>
    </location>
</feature>
<feature type="binding site" evidence="7">
    <location>
        <position position="169"/>
    </location>
    <ligand>
        <name>FMN</name>
        <dbReference type="ChEBI" id="CHEBI:58210"/>
    </ligand>
</feature>
<keyword evidence="3 7" id="KW-0288">FMN</keyword>
<dbReference type="STRING" id="758820.SAMN00777080_1298"/>
<dbReference type="InterPro" id="IPR008259">
    <property type="entry name" value="FMN_hydac_DH_AS"/>
</dbReference>
<feature type="binding site" evidence="7">
    <location>
        <begin position="360"/>
        <end position="361"/>
    </location>
    <ligand>
        <name>FMN</name>
        <dbReference type="ChEBI" id="CHEBI:58210"/>
    </ligand>
</feature>
<dbReference type="PIRSF" id="PIRSF000138">
    <property type="entry name" value="Al-hdrx_acd_dh"/>
    <property type="match status" value="1"/>
</dbReference>
<dbReference type="PANTHER" id="PTHR10578:SF149">
    <property type="entry name" value="2-HYDROXYACID OXIDASE 2"/>
    <property type="match status" value="1"/>
</dbReference>
<feature type="binding site" evidence="7">
    <location>
        <position position="87"/>
    </location>
    <ligand>
        <name>glyoxylate</name>
        <dbReference type="ChEBI" id="CHEBI:36655"/>
    </ligand>
</feature>
<name>A0A1W2H1B6_9BACT</name>
<comment type="similarity">
    <text evidence="5">Belongs to the FMN-dependent alpha-hydroxy acid dehydrogenase family.</text>
</comment>
<dbReference type="AlphaFoldDB" id="A0A1W2H1B6"/>
<feature type="binding site" evidence="7">
    <location>
        <begin position="337"/>
        <end position="341"/>
    </location>
    <ligand>
        <name>FMN</name>
        <dbReference type="ChEBI" id="CHEBI:58210"/>
    </ligand>
</feature>
<feature type="binding site" evidence="7">
    <location>
        <position position="309"/>
    </location>
    <ligand>
        <name>glyoxylate</name>
        <dbReference type="ChEBI" id="CHEBI:36655"/>
    </ligand>
</feature>
<dbReference type="InterPro" id="IPR000262">
    <property type="entry name" value="FMN-dep_DH"/>
</dbReference>
<evidence type="ECO:0000256" key="1">
    <source>
        <dbReference type="ARBA" id="ARBA00001917"/>
    </source>
</evidence>
<evidence type="ECO:0000256" key="5">
    <source>
        <dbReference type="ARBA" id="ARBA00024042"/>
    </source>
</evidence>
<keyword evidence="2 7" id="KW-0285">Flavoprotein</keyword>
<feature type="binding site" evidence="7">
    <location>
        <position position="304"/>
    </location>
    <ligand>
        <name>FMN</name>
        <dbReference type="ChEBI" id="CHEBI:58210"/>
    </ligand>
</feature>
<feature type="binding site" evidence="7">
    <location>
        <position position="227"/>
    </location>
    <ligand>
        <name>glyoxylate</name>
        <dbReference type="ChEBI" id="CHEBI:36655"/>
    </ligand>
</feature>
<feature type="binding site" evidence="7">
    <location>
        <position position="192"/>
    </location>
    <ligand>
        <name>glyoxylate</name>
        <dbReference type="ChEBI" id="CHEBI:36655"/>
    </ligand>
</feature>
<evidence type="ECO:0000256" key="3">
    <source>
        <dbReference type="ARBA" id="ARBA00022643"/>
    </source>
</evidence>
<organism evidence="9 10">
    <name type="scientific">Aquiflexum balticum DSM 16537</name>
    <dbReference type="NCBI Taxonomy" id="758820"/>
    <lineage>
        <taxon>Bacteria</taxon>
        <taxon>Pseudomonadati</taxon>
        <taxon>Bacteroidota</taxon>
        <taxon>Cytophagia</taxon>
        <taxon>Cytophagales</taxon>
        <taxon>Cyclobacteriaceae</taxon>
        <taxon>Aquiflexum</taxon>
    </lineage>
</organism>
<evidence type="ECO:0000256" key="7">
    <source>
        <dbReference type="PIRSR" id="PIRSR000138-2"/>
    </source>
</evidence>
<gene>
    <name evidence="9" type="ORF">SAMN00777080_1298</name>
</gene>
<accession>A0A1W2H1B6</accession>
<feature type="binding site" evidence="7">
    <location>
        <begin position="140"/>
        <end position="142"/>
    </location>
    <ligand>
        <name>FMN</name>
        <dbReference type="ChEBI" id="CHEBI:58210"/>
    </ligand>
</feature>
<feature type="active site" description="Proton acceptor" evidence="6">
    <location>
        <position position="306"/>
    </location>
</feature>
<proteinExistence type="inferred from homology"/>
<dbReference type="PROSITE" id="PS51349">
    <property type="entry name" value="FMN_HYDROXY_ACID_DH_2"/>
    <property type="match status" value="1"/>
</dbReference>
<dbReference type="SUPFAM" id="SSF51395">
    <property type="entry name" value="FMN-linked oxidoreductases"/>
    <property type="match status" value="1"/>
</dbReference>
<dbReference type="EMBL" id="LT838813">
    <property type="protein sequence ID" value="SMD42735.1"/>
    <property type="molecule type" value="Genomic_DNA"/>
</dbReference>
<dbReference type="InterPro" id="IPR037396">
    <property type="entry name" value="FMN_HAD"/>
</dbReference>
<dbReference type="CDD" id="cd02809">
    <property type="entry name" value="alpha_hydroxyacid_oxid_FMN"/>
    <property type="match status" value="1"/>
</dbReference>
<comment type="cofactor">
    <cofactor evidence="1">
        <name>FMN</name>
        <dbReference type="ChEBI" id="CHEBI:58210"/>
    </cofactor>
</comment>
<dbReference type="Pfam" id="PF01070">
    <property type="entry name" value="FMN_dh"/>
    <property type="match status" value="1"/>
</dbReference>
<dbReference type="PROSITE" id="PS00557">
    <property type="entry name" value="FMN_HYDROXY_ACID_DH_1"/>
    <property type="match status" value="1"/>
</dbReference>
<sequence>MLLDFSLPGGPENKKMENLDPYLKAEIQRRKFLEWIGLSSLALTLPAISLPGCTTSPDKAEEIPDFKNVFDLEEMSGKVMGKDAIDYLNGGADDSKTVKANVEAYQRIQIRARRLIDVSTISTKVELFGKTLDNPIILSPVGFQKFFHPEGEIASAKASVKKKHQMIVSSVSNYSVNEIATQSQADLWFQLYPTTNREVTKKLLERAEKAGCKVCVLTVDTPVIGNRERGGTTLTKLINSKELKMGNYEGILPEGTGIDDPGLTWEIIAWLRANCNMKIVLKGIVTREDAALALEYGADGIIVSNHGGRQLESLRSTIDCLPEIVEEIDGKIPVLIDGGIRRGTDIFKALALGATAVCIGRPFCWGLGALGQEGVEIALDILKGELVRDMQLAGAASIEKITRDFVIRI</sequence>
<dbReference type="FunFam" id="3.20.20.70:FF:000029">
    <property type="entry name" value="L-lactate dehydrogenase"/>
    <property type="match status" value="1"/>
</dbReference>
<feature type="binding site" evidence="7">
    <location>
        <position position="190"/>
    </location>
    <ligand>
        <name>FMN</name>
        <dbReference type="ChEBI" id="CHEBI:58210"/>
    </ligand>
</feature>
<evidence type="ECO:0000313" key="10">
    <source>
        <dbReference type="Proteomes" id="UP000192333"/>
    </source>
</evidence>
<dbReference type="GO" id="GO:0010181">
    <property type="term" value="F:FMN binding"/>
    <property type="evidence" value="ECO:0007669"/>
    <property type="project" value="InterPro"/>
</dbReference>
<evidence type="ECO:0000313" key="9">
    <source>
        <dbReference type="EMBL" id="SMD42735.1"/>
    </source>
</evidence>
<keyword evidence="4" id="KW-0560">Oxidoreductase</keyword>
<dbReference type="Gene3D" id="3.20.20.70">
    <property type="entry name" value="Aldolase class I"/>
    <property type="match status" value="1"/>
</dbReference>